<gene>
    <name evidence="1" type="ORF">SYNTR_1192</name>
</gene>
<accession>A0A6I6DAP6</accession>
<dbReference type="KEGG" id="salq:SYNTR_1192"/>
<sequence>MKEMKKILPLNVTTKIMKGCEKKMSIILMFIHAIKII</sequence>
<dbReference type="Proteomes" id="UP000426444">
    <property type="component" value="Chromosome"/>
</dbReference>
<dbReference type="AlphaFoldDB" id="A0A6I6DAP6"/>
<keyword evidence="2" id="KW-1185">Reference proteome</keyword>
<evidence type="ECO:0000313" key="2">
    <source>
        <dbReference type="Proteomes" id="UP000426444"/>
    </source>
</evidence>
<evidence type="ECO:0000313" key="1">
    <source>
        <dbReference type="EMBL" id="QGT99785.1"/>
    </source>
</evidence>
<organism evidence="1 2">
    <name type="scientific">Candidatus Syntrophocurvum alkaliphilum</name>
    <dbReference type="NCBI Taxonomy" id="2293317"/>
    <lineage>
        <taxon>Bacteria</taxon>
        <taxon>Bacillati</taxon>
        <taxon>Bacillota</taxon>
        <taxon>Clostridia</taxon>
        <taxon>Eubacteriales</taxon>
        <taxon>Syntrophomonadaceae</taxon>
        <taxon>Candidatus Syntrophocurvum</taxon>
    </lineage>
</organism>
<proteinExistence type="predicted"/>
<name>A0A6I6DAP6_9FIRM</name>
<reference evidence="2" key="1">
    <citation type="journal article" date="2019" name="Microbiology">
        <title>Complete Genome Sequence of an Uncultured Bacterium of the Candidate Phylum Bipolaricaulota.</title>
        <authorList>
            <person name="Kadnikov V.V."/>
            <person name="Mardanov A.V."/>
            <person name="Beletsky A.V."/>
            <person name="Frank Y.A."/>
            <person name="Karnachuk O.V."/>
            <person name="Ravin N.V."/>
        </authorList>
    </citation>
    <scope>NUCLEOTIDE SEQUENCE [LARGE SCALE GENOMIC DNA]</scope>
</reference>
<protein>
    <submittedName>
        <fullName evidence="1">Uncharacterized protein</fullName>
    </submittedName>
</protein>
<dbReference type="EMBL" id="CP046457">
    <property type="protein sequence ID" value="QGT99785.1"/>
    <property type="molecule type" value="Genomic_DNA"/>
</dbReference>